<evidence type="ECO:0000256" key="4">
    <source>
        <dbReference type="ARBA" id="ARBA00023125"/>
    </source>
</evidence>
<dbReference type="GO" id="GO:0008483">
    <property type="term" value="F:transaminase activity"/>
    <property type="evidence" value="ECO:0007669"/>
    <property type="project" value="UniProtKB-KW"/>
</dbReference>
<protein>
    <submittedName>
        <fullName evidence="7">GntR family transcriptional regulator/MocR family aminotransferase</fullName>
    </submittedName>
</protein>
<dbReference type="GO" id="GO:0003677">
    <property type="term" value="F:DNA binding"/>
    <property type="evidence" value="ECO:0007669"/>
    <property type="project" value="UniProtKB-KW"/>
</dbReference>
<dbReference type="SUPFAM" id="SSF46785">
    <property type="entry name" value="Winged helix' DNA-binding domain"/>
    <property type="match status" value="1"/>
</dbReference>
<dbReference type="RefSeq" id="WP_106233904.1">
    <property type="nucleotide sequence ID" value="NZ_PVNG01000001.1"/>
</dbReference>
<dbReference type="SMART" id="SM00345">
    <property type="entry name" value="HTH_GNTR"/>
    <property type="match status" value="1"/>
</dbReference>
<proteinExistence type="inferred from homology"/>
<keyword evidence="3" id="KW-0805">Transcription regulation</keyword>
<evidence type="ECO:0000256" key="1">
    <source>
        <dbReference type="ARBA" id="ARBA00005384"/>
    </source>
</evidence>
<dbReference type="AlphaFoldDB" id="A0A2T0NAG8"/>
<dbReference type="InterPro" id="IPR036388">
    <property type="entry name" value="WH-like_DNA-bd_sf"/>
</dbReference>
<keyword evidence="4" id="KW-0238">DNA-binding</keyword>
<keyword evidence="2" id="KW-0663">Pyridoxal phosphate</keyword>
<dbReference type="InterPro" id="IPR015424">
    <property type="entry name" value="PyrdxlP-dep_Trfase"/>
</dbReference>
<comment type="caution">
    <text evidence="7">The sequence shown here is derived from an EMBL/GenBank/DDBJ whole genome shotgun (WGS) entry which is preliminary data.</text>
</comment>
<dbReference type="CDD" id="cd07377">
    <property type="entry name" value="WHTH_GntR"/>
    <property type="match status" value="1"/>
</dbReference>
<evidence type="ECO:0000313" key="8">
    <source>
        <dbReference type="Proteomes" id="UP000238312"/>
    </source>
</evidence>
<evidence type="ECO:0000313" key="7">
    <source>
        <dbReference type="EMBL" id="PRX69975.1"/>
    </source>
</evidence>
<keyword evidence="8" id="KW-1185">Reference proteome</keyword>
<dbReference type="InterPro" id="IPR000524">
    <property type="entry name" value="Tscrpt_reg_HTH_GntR"/>
</dbReference>
<dbReference type="Gene3D" id="1.10.10.10">
    <property type="entry name" value="Winged helix-like DNA-binding domain superfamily/Winged helix DNA-binding domain"/>
    <property type="match status" value="1"/>
</dbReference>
<dbReference type="GO" id="GO:0003700">
    <property type="term" value="F:DNA-binding transcription factor activity"/>
    <property type="evidence" value="ECO:0007669"/>
    <property type="project" value="InterPro"/>
</dbReference>
<dbReference type="PROSITE" id="PS50949">
    <property type="entry name" value="HTH_GNTR"/>
    <property type="match status" value="1"/>
</dbReference>
<dbReference type="InterPro" id="IPR036390">
    <property type="entry name" value="WH_DNA-bd_sf"/>
</dbReference>
<dbReference type="EMBL" id="PVNG01000001">
    <property type="protein sequence ID" value="PRX69975.1"/>
    <property type="molecule type" value="Genomic_DNA"/>
</dbReference>
<feature type="domain" description="HTH gntR-type" evidence="6">
    <location>
        <begin position="19"/>
        <end position="87"/>
    </location>
</feature>
<evidence type="ECO:0000256" key="3">
    <source>
        <dbReference type="ARBA" id="ARBA00023015"/>
    </source>
</evidence>
<dbReference type="Proteomes" id="UP000238312">
    <property type="component" value="Unassembled WGS sequence"/>
</dbReference>
<dbReference type="OrthoDB" id="3496182at2"/>
<dbReference type="SUPFAM" id="SSF53383">
    <property type="entry name" value="PLP-dependent transferases"/>
    <property type="match status" value="1"/>
</dbReference>
<dbReference type="Pfam" id="PF00392">
    <property type="entry name" value="GntR"/>
    <property type="match status" value="1"/>
</dbReference>
<dbReference type="InterPro" id="IPR051446">
    <property type="entry name" value="HTH_trans_reg/aminotransferase"/>
</dbReference>
<keyword evidence="7" id="KW-0032">Aminotransferase</keyword>
<gene>
    <name evidence="7" type="ORF">B0I32_10160</name>
</gene>
<comment type="similarity">
    <text evidence="1">In the C-terminal section; belongs to the class-I pyridoxal-phosphate-dependent aminotransferase family.</text>
</comment>
<sequence>MRHPQGLNVAITLDRDLPEPLQEQLAAQLRAAIQHGWLAAGARLPSTRTLAAVLGTSRGVALTAYQKLLAEGYVSGRHGSGTYVSHPTGRPPVREPERSTETAIDLRAGLPSTQGFPLAEWRAAWRRAGERAPHLGEPPAAGLPALRAAIGAHLRDTHGLVPDGHDVIVTAGAADALALAVRARGGPDPVIALEDPAPPWLRAELARLGTVLPLPADGSGARPDLIPRSCDVVVVLPDRGVPYGTRLPLGRRRALAAWARDSGGLVLEPAFDGRFASGPALGDPWSTAMTGSFRDLLPPALRLSFAVLPRRPAGEVERDLSAVRSRRERPAVTCQLALTELLVSGFVARRAEQLSLLYGAKRALVRQALGAYPGTRLLGTHSGASAALLLPSAVPAESVVRLLRARRVHVAELAAFHHPGRAPRNGIAFWFGHLDGVTLRRAVHTIARTLDDHRLARRTAA</sequence>
<dbReference type="InterPro" id="IPR015421">
    <property type="entry name" value="PyrdxlP-dep_Trfase_major"/>
</dbReference>
<dbReference type="PANTHER" id="PTHR46577:SF1">
    <property type="entry name" value="HTH-TYPE TRANSCRIPTIONAL REGULATORY PROTEIN GABR"/>
    <property type="match status" value="1"/>
</dbReference>
<name>A0A2T0NAG8_9ACTN</name>
<dbReference type="PANTHER" id="PTHR46577">
    <property type="entry name" value="HTH-TYPE TRANSCRIPTIONAL REGULATORY PROTEIN GABR"/>
    <property type="match status" value="1"/>
</dbReference>
<accession>A0A2T0NAG8</accession>
<dbReference type="Gene3D" id="3.40.640.10">
    <property type="entry name" value="Type I PLP-dependent aspartate aminotransferase-like (Major domain)"/>
    <property type="match status" value="1"/>
</dbReference>
<organism evidence="7 8">
    <name type="scientific">Nonomuraea fuscirosea</name>
    <dbReference type="NCBI Taxonomy" id="1291556"/>
    <lineage>
        <taxon>Bacteria</taxon>
        <taxon>Bacillati</taxon>
        <taxon>Actinomycetota</taxon>
        <taxon>Actinomycetes</taxon>
        <taxon>Streptosporangiales</taxon>
        <taxon>Streptosporangiaceae</taxon>
        <taxon>Nonomuraea</taxon>
    </lineage>
</organism>
<keyword evidence="7" id="KW-0808">Transferase</keyword>
<keyword evidence="5" id="KW-0804">Transcription</keyword>
<evidence type="ECO:0000259" key="6">
    <source>
        <dbReference type="PROSITE" id="PS50949"/>
    </source>
</evidence>
<reference evidence="7 8" key="1">
    <citation type="submission" date="2018-03" db="EMBL/GenBank/DDBJ databases">
        <title>Genomic Encyclopedia of Type Strains, Phase III (KMG-III): the genomes of soil and plant-associated and newly described type strains.</title>
        <authorList>
            <person name="Whitman W."/>
        </authorList>
    </citation>
    <scope>NUCLEOTIDE SEQUENCE [LARGE SCALE GENOMIC DNA]</scope>
    <source>
        <strain evidence="7 8">CGMCC 4.7104</strain>
    </source>
</reference>
<evidence type="ECO:0000256" key="2">
    <source>
        <dbReference type="ARBA" id="ARBA00022898"/>
    </source>
</evidence>
<evidence type="ECO:0000256" key="5">
    <source>
        <dbReference type="ARBA" id="ARBA00023163"/>
    </source>
</evidence>